<dbReference type="AlphaFoldDB" id="A0A1T5AII8"/>
<sequence length="136" mass="15579">MTKFEGPIRTIPHSSNVVFNFLSNFDHFESLLPPEKVTNWHSAGDTCRFTIEGIGDIGLKIIEKEPEKTIKYTADGKTPFNFFLWVQLKEIGENETKVKLTIKADLNPMLKMMVSSHVEKFLDVVTDAIVKYPYQI</sequence>
<dbReference type="EMBL" id="FUYV01000001">
    <property type="protein sequence ID" value="SKB34567.1"/>
    <property type="molecule type" value="Genomic_DNA"/>
</dbReference>
<evidence type="ECO:0000313" key="2">
    <source>
        <dbReference type="Proteomes" id="UP000191055"/>
    </source>
</evidence>
<protein>
    <recommendedName>
        <fullName evidence="3">Polyketide cyclase / dehydrase and lipid transport</fullName>
    </recommendedName>
</protein>
<dbReference type="OrthoDB" id="1011799at2"/>
<dbReference type="STRING" id="889453.SAMN03080601_00275"/>
<evidence type="ECO:0008006" key="3">
    <source>
        <dbReference type="Google" id="ProtNLM"/>
    </source>
</evidence>
<organism evidence="1 2">
    <name type="scientific">Alkalitalea saponilacus</name>
    <dbReference type="NCBI Taxonomy" id="889453"/>
    <lineage>
        <taxon>Bacteria</taxon>
        <taxon>Pseudomonadati</taxon>
        <taxon>Bacteroidota</taxon>
        <taxon>Bacteroidia</taxon>
        <taxon>Marinilabiliales</taxon>
        <taxon>Marinilabiliaceae</taxon>
        <taxon>Alkalitalea</taxon>
    </lineage>
</organism>
<evidence type="ECO:0000313" key="1">
    <source>
        <dbReference type="EMBL" id="SKB34567.1"/>
    </source>
</evidence>
<dbReference type="RefSeq" id="WP_079556053.1">
    <property type="nucleotide sequence ID" value="NZ_CP021904.1"/>
</dbReference>
<dbReference type="Proteomes" id="UP000191055">
    <property type="component" value="Unassembled WGS sequence"/>
</dbReference>
<name>A0A1T5AII8_9BACT</name>
<reference evidence="1 2" key="1">
    <citation type="submission" date="2017-02" db="EMBL/GenBank/DDBJ databases">
        <authorList>
            <person name="Peterson S.W."/>
        </authorList>
    </citation>
    <scope>NUCLEOTIDE SEQUENCE [LARGE SCALE GENOMIC DNA]</scope>
    <source>
        <strain evidence="1 2">DSM 24412</strain>
    </source>
</reference>
<dbReference type="KEGG" id="asx:CDL62_05815"/>
<keyword evidence="2" id="KW-1185">Reference proteome</keyword>
<gene>
    <name evidence="1" type="ORF">SAMN03080601_00275</name>
</gene>
<dbReference type="Gene3D" id="3.30.530.20">
    <property type="match status" value="1"/>
</dbReference>
<dbReference type="SUPFAM" id="SSF55961">
    <property type="entry name" value="Bet v1-like"/>
    <property type="match status" value="1"/>
</dbReference>
<proteinExistence type="predicted"/>
<dbReference type="InterPro" id="IPR023393">
    <property type="entry name" value="START-like_dom_sf"/>
</dbReference>
<accession>A0A1T5AII8</accession>